<feature type="domain" description="Transcription regulator PadR N-terminal" evidence="1">
    <location>
        <begin position="7"/>
        <end position="82"/>
    </location>
</feature>
<dbReference type="InterPro" id="IPR036388">
    <property type="entry name" value="WH-like_DNA-bd_sf"/>
</dbReference>
<dbReference type="InterPro" id="IPR036390">
    <property type="entry name" value="WH_DNA-bd_sf"/>
</dbReference>
<dbReference type="RefSeq" id="WP_357402183.1">
    <property type="nucleotide sequence ID" value="NZ_JBEYCD010000003.1"/>
</dbReference>
<dbReference type="PANTHER" id="PTHR43252">
    <property type="entry name" value="TRANSCRIPTIONAL REGULATOR YQJI"/>
    <property type="match status" value="1"/>
</dbReference>
<name>A0ABW7X143_9NOCA</name>
<dbReference type="Gene3D" id="6.10.140.190">
    <property type="match status" value="1"/>
</dbReference>
<dbReference type="SUPFAM" id="SSF46785">
    <property type="entry name" value="Winged helix' DNA-binding domain"/>
    <property type="match status" value="1"/>
</dbReference>
<protein>
    <submittedName>
        <fullName evidence="3">PadR family transcriptional regulator</fullName>
    </submittedName>
</protein>
<dbReference type="Pfam" id="PF03551">
    <property type="entry name" value="PadR"/>
    <property type="match status" value="1"/>
</dbReference>
<evidence type="ECO:0000313" key="3">
    <source>
        <dbReference type="EMBL" id="MFI2474831.1"/>
    </source>
</evidence>
<comment type="caution">
    <text evidence="3">The sequence shown here is derived from an EMBL/GenBank/DDBJ whole genome shotgun (WGS) entry which is preliminary data.</text>
</comment>
<sequence>MALRFAILTALAERESSGFELAKRFDRLYGYFWSASHQQIYRELDRLQTTGLIAEAPQPERPERGQPKRFAITESGTTVLREWTGEIDEPTHPRESIIVKTRAAASVGDLDGLRAVIEHHLAVHAGDLINHTEIEARDFSSLDTDADALRHLVLKAGIAMEQLWVDWCREALDTLDTIQDRNATEPRP</sequence>
<reference evidence="3 4" key="1">
    <citation type="submission" date="2024-10" db="EMBL/GenBank/DDBJ databases">
        <title>The Natural Products Discovery Center: Release of the First 8490 Sequenced Strains for Exploring Actinobacteria Biosynthetic Diversity.</title>
        <authorList>
            <person name="Kalkreuter E."/>
            <person name="Kautsar S.A."/>
            <person name="Yang D."/>
            <person name="Bader C.D."/>
            <person name="Teijaro C.N."/>
            <person name="Fluegel L."/>
            <person name="Davis C.M."/>
            <person name="Simpson J.R."/>
            <person name="Lauterbach L."/>
            <person name="Steele A.D."/>
            <person name="Gui C."/>
            <person name="Meng S."/>
            <person name="Li G."/>
            <person name="Viehrig K."/>
            <person name="Ye F."/>
            <person name="Su P."/>
            <person name="Kiefer A.F."/>
            <person name="Nichols A."/>
            <person name="Cepeda A.J."/>
            <person name="Yan W."/>
            <person name="Fan B."/>
            <person name="Jiang Y."/>
            <person name="Adhikari A."/>
            <person name="Zheng C.-J."/>
            <person name="Schuster L."/>
            <person name="Cowan T.M."/>
            <person name="Smanski M.J."/>
            <person name="Chevrette M.G."/>
            <person name="De Carvalho L.P.S."/>
            <person name="Shen B."/>
        </authorList>
    </citation>
    <scope>NUCLEOTIDE SEQUENCE [LARGE SCALE GENOMIC DNA]</scope>
    <source>
        <strain evidence="3 4">NPDC019275</strain>
    </source>
</reference>
<dbReference type="Gene3D" id="1.10.10.10">
    <property type="entry name" value="Winged helix-like DNA-binding domain superfamily/Winged helix DNA-binding domain"/>
    <property type="match status" value="1"/>
</dbReference>
<evidence type="ECO:0000313" key="4">
    <source>
        <dbReference type="Proteomes" id="UP001611415"/>
    </source>
</evidence>
<dbReference type="Pfam" id="PF10400">
    <property type="entry name" value="Vir_act_alpha_C"/>
    <property type="match status" value="1"/>
</dbReference>
<evidence type="ECO:0000259" key="2">
    <source>
        <dbReference type="Pfam" id="PF10400"/>
    </source>
</evidence>
<keyword evidence="4" id="KW-1185">Reference proteome</keyword>
<organism evidence="3 4">
    <name type="scientific">Nocardia xishanensis</name>
    <dbReference type="NCBI Taxonomy" id="238964"/>
    <lineage>
        <taxon>Bacteria</taxon>
        <taxon>Bacillati</taxon>
        <taxon>Actinomycetota</taxon>
        <taxon>Actinomycetes</taxon>
        <taxon>Mycobacteriales</taxon>
        <taxon>Nocardiaceae</taxon>
        <taxon>Nocardia</taxon>
    </lineage>
</organism>
<gene>
    <name evidence="3" type="ORF">ACH49W_15760</name>
</gene>
<dbReference type="InterPro" id="IPR018309">
    <property type="entry name" value="Tscrpt_reg_PadR_C"/>
</dbReference>
<accession>A0ABW7X143</accession>
<dbReference type="PANTHER" id="PTHR43252:SF4">
    <property type="entry name" value="TRANSCRIPTIONAL REGULATORY PROTEIN"/>
    <property type="match status" value="1"/>
</dbReference>
<feature type="domain" description="Transcription regulator PadR C-terminal" evidence="2">
    <location>
        <begin position="94"/>
        <end position="176"/>
    </location>
</feature>
<dbReference type="EMBL" id="JBIRYO010000008">
    <property type="protein sequence ID" value="MFI2474831.1"/>
    <property type="molecule type" value="Genomic_DNA"/>
</dbReference>
<evidence type="ECO:0000259" key="1">
    <source>
        <dbReference type="Pfam" id="PF03551"/>
    </source>
</evidence>
<dbReference type="Proteomes" id="UP001611415">
    <property type="component" value="Unassembled WGS sequence"/>
</dbReference>
<dbReference type="InterPro" id="IPR005149">
    <property type="entry name" value="Tscrpt_reg_PadR_N"/>
</dbReference>
<proteinExistence type="predicted"/>